<dbReference type="InterPro" id="IPR022645">
    <property type="entry name" value="SecD/SecF_bac"/>
</dbReference>
<dbReference type="Pfam" id="PF07549">
    <property type="entry name" value="Sec_GG"/>
    <property type="match status" value="1"/>
</dbReference>
<comment type="function">
    <text evidence="9">Part of the Sec protein translocase complex. Interacts with the SecYEG preprotein conducting channel. SecDF uses the proton motive force (PMF) to complete protein translocation after the ATP-dependent function of SecA.</text>
</comment>
<keyword evidence="3 9" id="KW-1003">Cell membrane</keyword>
<dbReference type="GO" id="GO:0065002">
    <property type="term" value="P:intracellular protein transmembrane transport"/>
    <property type="evidence" value="ECO:0007669"/>
    <property type="project" value="UniProtKB-UniRule"/>
</dbReference>
<dbReference type="GO" id="GO:0005886">
    <property type="term" value="C:plasma membrane"/>
    <property type="evidence" value="ECO:0007669"/>
    <property type="project" value="UniProtKB-SubCell"/>
</dbReference>
<comment type="subunit">
    <text evidence="9">Forms a complex with SecD. Part of the essential Sec protein translocation apparatus which comprises SecA, SecYEG and auxiliary proteins SecDF. Other proteins may also be involved.</text>
</comment>
<dbReference type="GO" id="GO:0015450">
    <property type="term" value="F:protein-transporting ATPase activity"/>
    <property type="evidence" value="ECO:0007669"/>
    <property type="project" value="InterPro"/>
</dbReference>
<feature type="transmembrane region" description="Helical" evidence="9">
    <location>
        <begin position="20"/>
        <end position="43"/>
    </location>
</feature>
<protein>
    <recommendedName>
        <fullName evidence="9">Protein-export membrane protein SecF</fullName>
    </recommendedName>
</protein>
<keyword evidence="2 9" id="KW-0813">Transport</keyword>
<keyword evidence="4 9" id="KW-0812">Transmembrane</keyword>
<sequence>MQILKHKTHIDFIGKRKPALFISTVINLAIIVGIAAVGFNFGVDFAGGTVVELKYNTPTTAAQVRQKAQAGGLHDVSVQGIGSADENSFLLRMGGVTQLTEENAERAKTAIQGLGEVRNVYADMANGIVNFRSAQPLSGEAVKKAVQDGAGIGVQEVRDLGANQGGNGYDYQVVASGMADKVYSALSAGMDKPDFEQRRVDYVGPQVGKQLRNRGIMALVYSMVAILIYVAFRFDFKFGPGALLAMVHDVIMAAGYYLVSRREFNLTSIAALLTVVGYSVNDTIVIYDRIREDMAKYKGKPLPEIINIAVNDTLGRTILTSGVTALSLIGLLIFGVGEIFDFAMAMLVGILVGTYSSVYIASPLVIWLDERAQAREGHSGGAKQEPKTA</sequence>
<dbReference type="SUPFAM" id="SSF82866">
    <property type="entry name" value="Multidrug efflux transporter AcrB transmembrane domain"/>
    <property type="match status" value="1"/>
</dbReference>
<dbReference type="Gene3D" id="1.20.1640.10">
    <property type="entry name" value="Multidrug efflux transporter AcrB transmembrane domain"/>
    <property type="match status" value="1"/>
</dbReference>
<dbReference type="InterPro" id="IPR055344">
    <property type="entry name" value="SecD_SecF_C_bact"/>
</dbReference>
<dbReference type="RefSeq" id="WP_128796187.1">
    <property type="nucleotide sequence ID" value="NZ_CP034669.1"/>
</dbReference>
<name>A0A410RQK5_CORCK</name>
<feature type="transmembrane region" description="Helical" evidence="9">
    <location>
        <begin position="238"/>
        <end position="259"/>
    </location>
</feature>
<dbReference type="PANTHER" id="PTHR30081">
    <property type="entry name" value="PROTEIN-EXPORT MEMBRANE PROTEIN SEC"/>
    <property type="match status" value="1"/>
</dbReference>
<dbReference type="InterPro" id="IPR022813">
    <property type="entry name" value="SecD/SecF_arch_bac"/>
</dbReference>
<dbReference type="PANTHER" id="PTHR30081:SF8">
    <property type="entry name" value="PROTEIN TRANSLOCASE SUBUNIT SECF"/>
    <property type="match status" value="1"/>
</dbReference>
<proteinExistence type="inferred from homology"/>
<organism evidence="11 12">
    <name type="scientific">Corallococcus coralloides</name>
    <name type="common">Myxococcus coralloides</name>
    <dbReference type="NCBI Taxonomy" id="184914"/>
    <lineage>
        <taxon>Bacteria</taxon>
        <taxon>Pseudomonadati</taxon>
        <taxon>Myxococcota</taxon>
        <taxon>Myxococcia</taxon>
        <taxon>Myxococcales</taxon>
        <taxon>Cystobacterineae</taxon>
        <taxon>Myxococcaceae</taxon>
        <taxon>Corallococcus</taxon>
    </lineage>
</organism>
<evidence type="ECO:0000313" key="12">
    <source>
        <dbReference type="Proteomes" id="UP000288758"/>
    </source>
</evidence>
<dbReference type="NCBIfam" id="TIGR00966">
    <property type="entry name" value="transloc_SecF"/>
    <property type="match status" value="1"/>
</dbReference>
<evidence type="ECO:0000256" key="6">
    <source>
        <dbReference type="ARBA" id="ARBA00022989"/>
    </source>
</evidence>
<feature type="transmembrane region" description="Helical" evidence="9">
    <location>
        <begin position="215"/>
        <end position="232"/>
    </location>
</feature>
<feature type="transmembrane region" description="Helical" evidence="9">
    <location>
        <begin position="318"/>
        <end position="336"/>
    </location>
</feature>
<accession>A0A410RQK5</accession>
<feature type="domain" description="Protein export membrane protein SecD/SecF C-terminal" evidence="10">
    <location>
        <begin position="187"/>
        <end position="370"/>
    </location>
</feature>
<dbReference type="InterPro" id="IPR048634">
    <property type="entry name" value="SecD_SecF_C"/>
</dbReference>
<dbReference type="Pfam" id="PF02355">
    <property type="entry name" value="SecD_SecF_C"/>
    <property type="match status" value="1"/>
</dbReference>
<feature type="transmembrane region" description="Helical" evidence="9">
    <location>
        <begin position="342"/>
        <end position="368"/>
    </location>
</feature>
<dbReference type="Proteomes" id="UP000288758">
    <property type="component" value="Chromosome"/>
</dbReference>
<keyword evidence="7 9" id="KW-0811">Translocation</keyword>
<comment type="similarity">
    <text evidence="9">Belongs to the SecD/SecF family. SecF subfamily.</text>
</comment>
<evidence type="ECO:0000256" key="7">
    <source>
        <dbReference type="ARBA" id="ARBA00023010"/>
    </source>
</evidence>
<dbReference type="GO" id="GO:0006605">
    <property type="term" value="P:protein targeting"/>
    <property type="evidence" value="ECO:0007669"/>
    <property type="project" value="UniProtKB-UniRule"/>
</dbReference>
<dbReference type="AlphaFoldDB" id="A0A410RQK5"/>
<evidence type="ECO:0000313" key="11">
    <source>
        <dbReference type="EMBL" id="QAT84179.1"/>
    </source>
</evidence>
<evidence type="ECO:0000256" key="8">
    <source>
        <dbReference type="ARBA" id="ARBA00023136"/>
    </source>
</evidence>
<evidence type="ECO:0000256" key="2">
    <source>
        <dbReference type="ARBA" id="ARBA00022448"/>
    </source>
</evidence>
<dbReference type="GO" id="GO:0043952">
    <property type="term" value="P:protein transport by the Sec complex"/>
    <property type="evidence" value="ECO:0007669"/>
    <property type="project" value="UniProtKB-UniRule"/>
</dbReference>
<keyword evidence="5 9" id="KW-0653">Protein transport</keyword>
<dbReference type="PRINTS" id="PR01755">
    <property type="entry name" value="SECFTRNLCASE"/>
</dbReference>
<dbReference type="HAMAP" id="MF_01464_B">
    <property type="entry name" value="SecF_B"/>
    <property type="match status" value="1"/>
</dbReference>
<evidence type="ECO:0000256" key="3">
    <source>
        <dbReference type="ARBA" id="ARBA00022475"/>
    </source>
</evidence>
<gene>
    <name evidence="9 11" type="primary">secF</name>
    <name evidence="11" type="ORF">EJ065_2607</name>
</gene>
<keyword evidence="6 9" id="KW-1133">Transmembrane helix</keyword>
<comment type="caution">
    <text evidence="9">Lacks conserved residue(s) required for the propagation of feature annotation.</text>
</comment>
<evidence type="ECO:0000259" key="10">
    <source>
        <dbReference type="Pfam" id="PF02355"/>
    </source>
</evidence>
<dbReference type="EMBL" id="CP034669">
    <property type="protein sequence ID" value="QAT84179.1"/>
    <property type="molecule type" value="Genomic_DNA"/>
</dbReference>
<keyword evidence="8 9" id="KW-0472">Membrane</keyword>
<dbReference type="InterPro" id="IPR005665">
    <property type="entry name" value="SecF_bac"/>
</dbReference>
<evidence type="ECO:0000256" key="1">
    <source>
        <dbReference type="ARBA" id="ARBA00004651"/>
    </source>
</evidence>
<evidence type="ECO:0000256" key="9">
    <source>
        <dbReference type="HAMAP-Rule" id="MF_01464"/>
    </source>
</evidence>
<dbReference type="NCBIfam" id="TIGR00916">
    <property type="entry name" value="2A0604s01"/>
    <property type="match status" value="1"/>
</dbReference>
<comment type="subcellular location">
    <subcellularLocation>
        <location evidence="1 9">Cell membrane</location>
        <topology evidence="1 9">Multi-pass membrane protein</topology>
    </subcellularLocation>
</comment>
<evidence type="ECO:0000256" key="5">
    <source>
        <dbReference type="ARBA" id="ARBA00022927"/>
    </source>
</evidence>
<dbReference type="InterPro" id="IPR022646">
    <property type="entry name" value="SecD/SecF_CS"/>
</dbReference>
<evidence type="ECO:0000256" key="4">
    <source>
        <dbReference type="ARBA" id="ARBA00022692"/>
    </source>
</evidence>
<reference evidence="11 12" key="1">
    <citation type="submission" date="2018-12" db="EMBL/GenBank/DDBJ databases">
        <title>Complete Genome Sequence of the Corallopyronin A producing Myxobacterium Corallococcus coralloides B035.</title>
        <authorList>
            <person name="Bouhired S.M."/>
            <person name="Rupp O."/>
            <person name="Blom J."/>
            <person name="Schaeberle T.F."/>
            <person name="Kehraus S."/>
            <person name="Schiefer A."/>
            <person name="Pfarr K."/>
            <person name="Goesmann A."/>
            <person name="Hoerauf A."/>
            <person name="Koenig G.M."/>
        </authorList>
    </citation>
    <scope>NUCLEOTIDE SEQUENCE [LARGE SCALE GENOMIC DNA]</scope>
    <source>
        <strain evidence="11 12">B035</strain>
    </source>
</reference>